<accession>A0A2J0KTY3</accession>
<organism evidence="1 2">
    <name type="scientific">Candidatus Aquitaenariimonas noxiae</name>
    <dbReference type="NCBI Taxonomy" id="1974741"/>
    <lineage>
        <taxon>Bacteria</taxon>
        <taxon>Pseudomonadati</taxon>
        <taxon>Candidatus Omnitrophota</taxon>
        <taxon>Candidatus Aquitaenariimonas</taxon>
    </lineage>
</organism>
<proteinExistence type="predicted"/>
<protein>
    <submittedName>
        <fullName evidence="1">Uncharacterized protein</fullName>
    </submittedName>
</protein>
<dbReference type="Proteomes" id="UP000230052">
    <property type="component" value="Unassembled WGS sequence"/>
</dbReference>
<reference evidence="1 2" key="1">
    <citation type="submission" date="2017-09" db="EMBL/GenBank/DDBJ databases">
        <title>Depth-based differentiation of microbial function through sediment-hosted aquifers and enrichment of novel symbionts in the deep terrestrial subsurface.</title>
        <authorList>
            <person name="Probst A.J."/>
            <person name="Ladd B."/>
            <person name="Jarett J.K."/>
            <person name="Geller-Mcgrath D.E."/>
            <person name="Sieber C.M."/>
            <person name="Emerson J.B."/>
            <person name="Anantharaman K."/>
            <person name="Thomas B.C."/>
            <person name="Malmstrom R."/>
            <person name="Stieglmeier M."/>
            <person name="Klingl A."/>
            <person name="Woyke T."/>
            <person name="Ryan C.M."/>
            <person name="Banfield J.F."/>
        </authorList>
    </citation>
    <scope>NUCLEOTIDE SEQUENCE [LARGE SCALE GENOMIC DNA]</scope>
    <source>
        <strain evidence="1">CG07_land_8_20_14_0_80_42_15</strain>
    </source>
</reference>
<comment type="caution">
    <text evidence="1">The sequence shown here is derived from an EMBL/GenBank/DDBJ whole genome shotgun (WGS) entry which is preliminary data.</text>
</comment>
<evidence type="ECO:0000313" key="1">
    <source>
        <dbReference type="EMBL" id="PIU41962.1"/>
    </source>
</evidence>
<name>A0A2J0KTY3_9BACT</name>
<evidence type="ECO:0000313" key="2">
    <source>
        <dbReference type="Proteomes" id="UP000230052"/>
    </source>
</evidence>
<sequence>MHMRNKKLIRLASLIMTWIFLCQSAGVAEISRDRISFSLKQPTTFCPDEIVKELGENPRAYACVSVIGRLIQAQHERGIPQAEALQQLATYAAENTGMLQSIEAVPGEGYSFRVTLHEDLGGGVYIIGYQEGGKPIFRPLAVPAREEAPLQTDEFETARVLGANSPAIPHIQAISGIIKDGRENGLRAEQIAYRLQQYGESHPDTIVAAMPYYGEYCFRIRLDAQVGGGDCIVGYDENSDPVLKMTNGNVGYLILPTGEKINISATTARDIVELELYTEEGSIGYVKILPKEASIRYVSVSPSYRGSGLSHVLFDALFAAINEGLISLGQRVEKGAYLQGNNITNPLNALLMQKYGFKPVSASGMELIVGNRQPDKKTPIYIADQAQKQRYIKNTRIGAETIDTYKNFELVDEPIEGEKAFILVDYILTESDRDTALAAALASPHYSEIHFERPLYLASRNAIEQQAMPQTAIVPYKPEGSPAEALQDLFAYREELGDKPITITIAQEIWRRNNPRTGKPYARDTISNELEALYYAGLLERREEPKSGKATEYYLTDIFLAIKDKKMLERICGIKISGSSVLADKGRYDREGLSKAKAAIEKIVGISRAAKAVRTSTLAAALISPAADRTRFGELLKTVCFGANPQEVASAGALLGETFGRDSPNKGIVLLTDNDGSINLFSNQDHMFSAELGEELANMPFRLIPHYESDGRRKKDLVLTVYTVDEHAPDALSAPLGTWKWNNSLFIVDELLPEYYALVAKIAATAKGPLSSVQLDAINSTADEAGAAQRSITDSSGITSREIAQVYIKLQSDTVTLLRASKAASVILEALYNMPEGERVVNLQLAVYVLQIARDPGLKLVIDLLENYAALWDHSGLRADFRFAYAEAMLPQHESGMQQLPDVRLKLREVWRTGAGARLKELRILLKLGKRPFIALLKQNLGISVSEHEFDQWENGEVRIPLEVFMAVKNFTRIALPPRLNDFRLALFLTPEKFGKAIDPDHPIPASIIGKWESDRIMIPTSILIRVEELWRETGGDRLREFRNVLDLTQPEFVKALSPDSQIPLTTFANWENKRRPFLLIFLSWPGLSQPARSALD</sequence>
<dbReference type="AlphaFoldDB" id="A0A2J0KTY3"/>
<dbReference type="EMBL" id="PEWV01000025">
    <property type="protein sequence ID" value="PIU41962.1"/>
    <property type="molecule type" value="Genomic_DNA"/>
</dbReference>
<gene>
    <name evidence="1" type="ORF">COS99_02510</name>
</gene>